<sequence>MADLLVRPRHSSISKVSNFGGDQIHIWQRRRKAANRKSELKVVLIPQSGCTLNVLSTAGPEFRLLRFKVLEVFFSFVRQLFR</sequence>
<protein>
    <submittedName>
        <fullName evidence="1">Uncharacterized protein</fullName>
    </submittedName>
</protein>
<dbReference type="AlphaFoldDB" id="A0A448X6Q6"/>
<reference evidence="1" key="1">
    <citation type="submission" date="2018-11" db="EMBL/GenBank/DDBJ databases">
        <authorList>
            <consortium name="Pathogen Informatics"/>
        </authorList>
    </citation>
    <scope>NUCLEOTIDE SEQUENCE</scope>
</reference>
<evidence type="ECO:0000313" key="1">
    <source>
        <dbReference type="EMBL" id="VEL29456.1"/>
    </source>
</evidence>
<gene>
    <name evidence="1" type="ORF">PXEA_LOCUS22896</name>
</gene>
<name>A0A448X6Q6_9PLAT</name>
<comment type="caution">
    <text evidence="1">The sequence shown here is derived from an EMBL/GenBank/DDBJ whole genome shotgun (WGS) entry which is preliminary data.</text>
</comment>
<organism evidence="1 2">
    <name type="scientific">Protopolystoma xenopodis</name>
    <dbReference type="NCBI Taxonomy" id="117903"/>
    <lineage>
        <taxon>Eukaryota</taxon>
        <taxon>Metazoa</taxon>
        <taxon>Spiralia</taxon>
        <taxon>Lophotrochozoa</taxon>
        <taxon>Platyhelminthes</taxon>
        <taxon>Monogenea</taxon>
        <taxon>Polyopisthocotylea</taxon>
        <taxon>Polystomatidea</taxon>
        <taxon>Polystomatidae</taxon>
        <taxon>Protopolystoma</taxon>
    </lineage>
</organism>
<keyword evidence="2" id="KW-1185">Reference proteome</keyword>
<dbReference type="Proteomes" id="UP000784294">
    <property type="component" value="Unassembled WGS sequence"/>
</dbReference>
<evidence type="ECO:0000313" key="2">
    <source>
        <dbReference type="Proteomes" id="UP000784294"/>
    </source>
</evidence>
<dbReference type="EMBL" id="CAAALY010103338">
    <property type="protein sequence ID" value="VEL29456.1"/>
    <property type="molecule type" value="Genomic_DNA"/>
</dbReference>
<proteinExistence type="predicted"/>
<accession>A0A448X6Q6</accession>